<evidence type="ECO:0000256" key="6">
    <source>
        <dbReference type="ARBA" id="ARBA00023136"/>
    </source>
</evidence>
<comment type="subcellular location">
    <subcellularLocation>
        <location evidence="1">Membrane</location>
        <topology evidence="1">Single-pass membrane protein</topology>
    </subcellularLocation>
</comment>
<protein>
    <recommendedName>
        <fullName evidence="3">Adipocyte plasma membrane-associated protein</fullName>
    </recommendedName>
</protein>
<feature type="transmembrane region" description="Helical" evidence="9">
    <location>
        <begin position="37"/>
        <end position="60"/>
    </location>
</feature>
<keyword evidence="6 9" id="KW-0472">Membrane</keyword>
<accession>A0ABM4IKK0</accession>
<dbReference type="InterPro" id="IPR018119">
    <property type="entry name" value="Strictosidine_synth_cons-reg"/>
</dbReference>
<organism evidence="11 12">
    <name type="scientific">Odocoileus virginianus</name>
    <name type="common">White-tailed deer</name>
    <dbReference type="NCBI Taxonomy" id="9874"/>
    <lineage>
        <taxon>Eukaryota</taxon>
        <taxon>Metazoa</taxon>
        <taxon>Chordata</taxon>
        <taxon>Craniata</taxon>
        <taxon>Vertebrata</taxon>
        <taxon>Euteleostomi</taxon>
        <taxon>Mammalia</taxon>
        <taxon>Eutheria</taxon>
        <taxon>Laurasiatheria</taxon>
        <taxon>Artiodactyla</taxon>
        <taxon>Ruminantia</taxon>
        <taxon>Pecora</taxon>
        <taxon>Cervidae</taxon>
        <taxon>Odocoileinae</taxon>
        <taxon>Odocoileus</taxon>
    </lineage>
</organism>
<dbReference type="Proteomes" id="UP001652640">
    <property type="component" value="Chromosome 9"/>
</dbReference>
<reference evidence="11" key="1">
    <citation type="journal article" date="2022" name="J. Hered.">
        <title>A De Novo Chromosome-Level Genome Assembly of the White-Tailed Deer, Odocoileus Virginianus.</title>
        <authorList>
            <person name="London E.W."/>
            <person name="Roca A.L."/>
            <person name="Novakofski J.E."/>
            <person name="Mateus-Pinilla N.E."/>
        </authorList>
    </citation>
    <scope>NUCLEOTIDE SEQUENCE [LARGE SCALE GENOMIC DNA]</scope>
</reference>
<evidence type="ECO:0000256" key="2">
    <source>
        <dbReference type="ARBA" id="ARBA00009191"/>
    </source>
</evidence>
<dbReference type="InterPro" id="IPR011042">
    <property type="entry name" value="6-blade_b-propeller_TolB-like"/>
</dbReference>
<dbReference type="PANTHER" id="PTHR10426:SF130">
    <property type="entry name" value="ADIPOCYTE PLASMA MEMBRANE-ASSOCIATED PROTEIN"/>
    <property type="match status" value="1"/>
</dbReference>
<dbReference type="PANTHER" id="PTHR10426">
    <property type="entry name" value="STRICTOSIDINE SYNTHASE-RELATED"/>
    <property type="match status" value="1"/>
</dbReference>
<evidence type="ECO:0000256" key="5">
    <source>
        <dbReference type="ARBA" id="ARBA00022989"/>
    </source>
</evidence>
<keyword evidence="5 9" id="KW-1133">Transmembrane helix</keyword>
<evidence type="ECO:0000256" key="4">
    <source>
        <dbReference type="ARBA" id="ARBA00022692"/>
    </source>
</evidence>
<evidence type="ECO:0000256" key="8">
    <source>
        <dbReference type="SAM" id="MobiDB-lite"/>
    </source>
</evidence>
<proteinExistence type="inferred from homology"/>
<feature type="region of interest" description="Disordered" evidence="8">
    <location>
        <begin position="1"/>
        <end position="32"/>
    </location>
</feature>
<keyword evidence="4 9" id="KW-0812">Transmembrane</keyword>
<evidence type="ECO:0000256" key="1">
    <source>
        <dbReference type="ARBA" id="ARBA00004167"/>
    </source>
</evidence>
<reference evidence="12" key="2">
    <citation type="submission" date="2025-08" db="UniProtKB">
        <authorList>
            <consortium name="RefSeq"/>
        </authorList>
    </citation>
    <scope>IDENTIFICATION</scope>
    <source>
        <tissue evidence="12">Tongue muscle</tissue>
    </source>
</reference>
<feature type="domain" description="Strictosidine synthase conserved region" evidence="10">
    <location>
        <begin position="200"/>
        <end position="274"/>
    </location>
</feature>
<evidence type="ECO:0000256" key="3">
    <source>
        <dbReference type="ARBA" id="ARBA00015678"/>
    </source>
</evidence>
<dbReference type="SUPFAM" id="SSF63829">
    <property type="entry name" value="Calcium-dependent phosphotriesterase"/>
    <property type="match status" value="1"/>
</dbReference>
<dbReference type="GeneID" id="110127728"/>
<keyword evidence="7" id="KW-0325">Glycoprotein</keyword>
<dbReference type="Pfam" id="PF03088">
    <property type="entry name" value="Str_synth"/>
    <property type="match status" value="1"/>
</dbReference>
<comment type="similarity">
    <text evidence="2">Belongs to the strictosidine synthase family.</text>
</comment>
<dbReference type="RefSeq" id="XP_070328348.1">
    <property type="nucleotide sequence ID" value="XM_070472247.1"/>
</dbReference>
<evidence type="ECO:0000259" key="10">
    <source>
        <dbReference type="Pfam" id="PF03088"/>
    </source>
</evidence>
<evidence type="ECO:0000256" key="7">
    <source>
        <dbReference type="ARBA" id="ARBA00023180"/>
    </source>
</evidence>
<sequence length="370" mass="41272">MTEADGLRQRRPLRPQVVTDDNRTPEAKGGSSFSGRVFRATFLMLAAFLTIPLLGALVLLDSPIDPESLSFKEPPLFLGVLQPNTKLQQVERLFENQLVGPESIANIGDVMFTGTADGRVVKLENGEVETIARFGSGPCKTRDDEPACGRPLGIRAGPNGTLFVVDAYKGLFEVNPWKREVKLLLSSETPIEGRKMSFLNDLTVTRDGRKIYFTDSSSKWQRRDYLLLLMEGRDDGRFYVSGLMKGGADVFVENLPGFPDNIRASSSGGYWVSMAAIRANPGFSMLDFLSERPYLKKVIFKLFSQETVMKFVPRYSLVLELSDSGAFRRSLHDPEGQVVTYVSEAHEHNGHLYLGSFRAPYLCRLRLQSA</sequence>
<evidence type="ECO:0000313" key="12">
    <source>
        <dbReference type="RefSeq" id="XP_070328348.1"/>
    </source>
</evidence>
<evidence type="ECO:0000313" key="11">
    <source>
        <dbReference type="Proteomes" id="UP001652640"/>
    </source>
</evidence>
<gene>
    <name evidence="12" type="primary">APMAP</name>
</gene>
<name>A0ABM4IKK0_ODOVR</name>
<dbReference type="Gene3D" id="2.120.10.30">
    <property type="entry name" value="TolB, C-terminal domain"/>
    <property type="match status" value="2"/>
</dbReference>
<evidence type="ECO:0000256" key="9">
    <source>
        <dbReference type="SAM" id="Phobius"/>
    </source>
</evidence>
<keyword evidence="11" id="KW-1185">Reference proteome</keyword>
<dbReference type="Pfam" id="PF20067">
    <property type="entry name" value="SSL_N"/>
    <property type="match status" value="1"/>
</dbReference>